<feature type="region of interest" description="Disordered" evidence="1">
    <location>
        <begin position="21"/>
        <end position="81"/>
    </location>
</feature>
<sequence>MLYQLPIVPFKTRAIVLRTSPIATMKPTPPDDDSTSHTINTNHSKTGDPGLSSSHFSFQKSSTNIRHTRNNRNRSQETPSSTLLAIAKSHADDPGKYQVTTETASSGEEVYTNEMVMKRRNPEMSSIHQPNVTSTSPTLVQNHSKTYAVMRGSLKWGGGDYPGSMGGDGQYDGSWQILGRDP</sequence>
<name>A0AAJ8BNS2_ASPNG</name>
<dbReference type="KEGG" id="ang:An04g03520"/>
<reference evidence="2" key="1">
    <citation type="submission" date="2025-02" db="EMBL/GenBank/DDBJ databases">
        <authorList>
            <consortium name="NCBI Genome Project"/>
        </authorList>
    </citation>
    <scope>NUCLEOTIDE SEQUENCE</scope>
</reference>
<dbReference type="AlphaFoldDB" id="A0AAJ8BNS2"/>
<reference evidence="2" key="2">
    <citation type="submission" date="2025-08" db="UniProtKB">
        <authorList>
            <consortium name="RefSeq"/>
        </authorList>
    </citation>
    <scope>IDENTIFICATION</scope>
</reference>
<proteinExistence type="predicted"/>
<dbReference type="RefSeq" id="XP_059600494.1">
    <property type="nucleotide sequence ID" value="XM_059747428.1"/>
</dbReference>
<organism evidence="2">
    <name type="scientific">Aspergillus niger</name>
    <dbReference type="NCBI Taxonomy" id="5061"/>
    <lineage>
        <taxon>Eukaryota</taxon>
        <taxon>Fungi</taxon>
        <taxon>Dikarya</taxon>
        <taxon>Ascomycota</taxon>
        <taxon>Pezizomycotina</taxon>
        <taxon>Eurotiomycetes</taxon>
        <taxon>Eurotiomycetidae</taxon>
        <taxon>Eurotiales</taxon>
        <taxon>Aspergillaceae</taxon>
        <taxon>Aspergillus</taxon>
        <taxon>Aspergillus subgen. Circumdati</taxon>
    </lineage>
</organism>
<accession>A0AAJ8BNS2</accession>
<evidence type="ECO:0000256" key="1">
    <source>
        <dbReference type="SAM" id="MobiDB-lite"/>
    </source>
</evidence>
<protein>
    <submittedName>
        <fullName evidence="2">Uncharacterized protein</fullName>
    </submittedName>
</protein>
<dbReference type="GeneID" id="84590855"/>
<gene>
    <name evidence="2" type="ORF">An04g03520</name>
</gene>
<dbReference type="VEuPathDB" id="FungiDB:An04g03520"/>
<feature type="compositionally biased region" description="Low complexity" evidence="1">
    <location>
        <begin position="52"/>
        <end position="65"/>
    </location>
</feature>
<evidence type="ECO:0000313" key="2">
    <source>
        <dbReference type="RefSeq" id="XP_059600494.1"/>
    </source>
</evidence>